<accession>A0A128FLF5</accession>
<reference evidence="2" key="1">
    <citation type="submission" date="2016-02" db="EMBL/GenBank/DDBJ databases">
        <authorList>
            <person name="Rodrigo-Torres Lidia"/>
            <person name="Arahal R.David."/>
        </authorList>
    </citation>
    <scope>NUCLEOTIDE SEQUENCE [LARGE SCALE GENOMIC DNA]</scope>
    <source>
        <strain evidence="2">CECT 8713</strain>
    </source>
</reference>
<evidence type="ECO:0000313" key="1">
    <source>
        <dbReference type="EMBL" id="CZF87056.1"/>
    </source>
</evidence>
<gene>
    <name evidence="1" type="ORF">GMA8713_05099</name>
</gene>
<keyword evidence="2" id="KW-1185">Reference proteome</keyword>
<dbReference type="RefSeq" id="WP_062715388.1">
    <property type="nucleotide sequence ID" value="NZ_CAWRCI010000123.1"/>
</dbReference>
<dbReference type="OrthoDB" id="7006430at2"/>
<dbReference type="AlphaFoldDB" id="A0A128FLF5"/>
<protein>
    <submittedName>
        <fullName evidence="1">Uncharacterized protein</fullName>
    </submittedName>
</protein>
<sequence>MAGCVCAWLTGLAQYREIALTKIAALPEPLVRKLFKLTDSQNLDAFTLQLNEKRWTQSRQVPKSEKGPDVVERYRIGKCSLVGGEFPLTPRVYIEDEQLYVLSDTRVWRLFADSFGATLVPEDKLLAKDINRVEQKIVNDRQLIPCDSFNDIADINSVALLDDTLVFTSTETFSVIIAERLRIDRKDLP</sequence>
<dbReference type="Proteomes" id="UP000073601">
    <property type="component" value="Unassembled WGS sequence"/>
</dbReference>
<dbReference type="EMBL" id="FIZY01000123">
    <property type="protein sequence ID" value="CZF87056.1"/>
    <property type="molecule type" value="Genomic_DNA"/>
</dbReference>
<proteinExistence type="predicted"/>
<evidence type="ECO:0000313" key="2">
    <source>
        <dbReference type="Proteomes" id="UP000073601"/>
    </source>
</evidence>
<name>A0A128FLF5_9GAMM</name>
<organism evidence="1 2">
    <name type="scientific">Grimontia marina</name>
    <dbReference type="NCBI Taxonomy" id="646534"/>
    <lineage>
        <taxon>Bacteria</taxon>
        <taxon>Pseudomonadati</taxon>
        <taxon>Pseudomonadota</taxon>
        <taxon>Gammaproteobacteria</taxon>
        <taxon>Vibrionales</taxon>
        <taxon>Vibrionaceae</taxon>
        <taxon>Grimontia</taxon>
    </lineage>
</organism>